<accession>A0A2S0RFX4</accession>
<protein>
    <recommendedName>
        <fullName evidence="3">DUF4836 domain-containing protein</fullName>
    </recommendedName>
</protein>
<evidence type="ECO:0008006" key="3">
    <source>
        <dbReference type="Google" id="ProtNLM"/>
    </source>
</evidence>
<dbReference type="EMBL" id="CP028811">
    <property type="protein sequence ID" value="AWA29991.1"/>
    <property type="molecule type" value="Genomic_DNA"/>
</dbReference>
<keyword evidence="2" id="KW-1185">Reference proteome</keyword>
<dbReference type="PROSITE" id="PS51257">
    <property type="entry name" value="PROKAR_LIPOPROTEIN"/>
    <property type="match status" value="1"/>
</dbReference>
<proteinExistence type="predicted"/>
<dbReference type="OrthoDB" id="1218758at2"/>
<dbReference type="RefSeq" id="WP_108370575.1">
    <property type="nucleotide sequence ID" value="NZ_CP028811.1"/>
</dbReference>
<evidence type="ECO:0000313" key="2">
    <source>
        <dbReference type="Proteomes" id="UP000244193"/>
    </source>
</evidence>
<name>A0A2S0RFX4_9FLAO</name>
<gene>
    <name evidence="1" type="ORF">HYN48_07830</name>
</gene>
<dbReference type="KEGG" id="fmg:HYN48_07830"/>
<dbReference type="Proteomes" id="UP000244193">
    <property type="component" value="Chromosome"/>
</dbReference>
<sequence>MKKIIYGLAVCLAILMASCGKDSDNEEILKYTTEKTLAIVKINLQQLDKKLPKDEMLNDKTGNFSDKDREKMELFLNADKNGVDIERPLYLMTDQDRDGFAFSFFGWLADQSKFTANFSKITGSKIRIDATTQLIYANDQLIGSIQDDMIVLSRHVGNPMAMVYGGSTGSPDNTLTAGFYTALWKRKPVDNKNAIDQIEKSLDSGSDVSSWINLYGMINTFSKGYIETLAVNKLLIGAGFGVSLNFGEGKIAFKGSTFFNDDLKKLVQKFYNGKTVDYNIVKNIEIDRTKNYSLGYMSPEFIRYFVKEAGFESMANNFLESRGITLEEITNALTGQYAFTQFREDDTAQAAPQVDEYGFPVVSYAQPKFLLALGIHADKAQKLIGLVTAEPMLEQNAKVYHDKELLVVATNENDMALLKTNKPAVNSSLKKQSGVTGYSWSDASDANNMLQTGNRKLKVVSMESISNVRDGNFTSEVTITVDKSKKNVLHYLMGYE</sequence>
<organism evidence="1 2">
    <name type="scientific">Flavobacterium magnum</name>
    <dbReference type="NCBI Taxonomy" id="2162713"/>
    <lineage>
        <taxon>Bacteria</taxon>
        <taxon>Pseudomonadati</taxon>
        <taxon>Bacteroidota</taxon>
        <taxon>Flavobacteriia</taxon>
        <taxon>Flavobacteriales</taxon>
        <taxon>Flavobacteriaceae</taxon>
        <taxon>Flavobacterium</taxon>
    </lineage>
</organism>
<evidence type="ECO:0000313" key="1">
    <source>
        <dbReference type="EMBL" id="AWA29991.1"/>
    </source>
</evidence>
<dbReference type="AlphaFoldDB" id="A0A2S0RFX4"/>
<reference evidence="1 2" key="1">
    <citation type="submission" date="2018-04" db="EMBL/GenBank/DDBJ databases">
        <title>Genome sequencing of Flavobacterium sp. HYN0048.</title>
        <authorList>
            <person name="Yi H."/>
            <person name="Baek C."/>
        </authorList>
    </citation>
    <scope>NUCLEOTIDE SEQUENCE [LARGE SCALE GENOMIC DNA]</scope>
    <source>
        <strain evidence="1 2">HYN0048</strain>
    </source>
</reference>